<keyword evidence="12" id="KW-1185">Reference proteome</keyword>
<feature type="compositionally biased region" description="Basic and acidic residues" evidence="9">
    <location>
        <begin position="508"/>
        <end position="518"/>
    </location>
</feature>
<evidence type="ECO:0000256" key="5">
    <source>
        <dbReference type="ARBA" id="ARBA00022525"/>
    </source>
</evidence>
<dbReference type="Gene3D" id="3.40.720.10">
    <property type="entry name" value="Alkaline Phosphatase, subunit A"/>
    <property type="match status" value="2"/>
</dbReference>
<keyword evidence="5" id="KW-0964">Secreted</keyword>
<keyword evidence="6" id="KW-0378">Hydrolase</keyword>
<organism evidence="11 12">
    <name type="scientific">Nocardia jiangxiensis</name>
    <dbReference type="NCBI Taxonomy" id="282685"/>
    <lineage>
        <taxon>Bacteria</taxon>
        <taxon>Bacillati</taxon>
        <taxon>Actinomycetota</taxon>
        <taxon>Actinomycetes</taxon>
        <taxon>Mycobacteriales</taxon>
        <taxon>Nocardiaceae</taxon>
        <taxon>Nocardia</taxon>
    </lineage>
</organism>
<evidence type="ECO:0000313" key="12">
    <source>
        <dbReference type="Proteomes" id="UP001601992"/>
    </source>
</evidence>
<dbReference type="EC" id="3.1.4.3" evidence="3"/>
<dbReference type="InterPro" id="IPR007312">
    <property type="entry name" value="Phosphoesterase"/>
</dbReference>
<comment type="subcellular location">
    <subcellularLocation>
        <location evidence="1">Secreted</location>
        <location evidence="1">Cell wall</location>
    </subcellularLocation>
</comment>
<dbReference type="PROSITE" id="PS51318">
    <property type="entry name" value="TAT"/>
    <property type="match status" value="1"/>
</dbReference>
<dbReference type="Proteomes" id="UP001601992">
    <property type="component" value="Unassembled WGS sequence"/>
</dbReference>
<protein>
    <recommendedName>
        <fullName evidence="3">phospholipase C</fullName>
        <ecNumber evidence="3">3.1.4.3</ecNumber>
    </recommendedName>
</protein>
<dbReference type="Pfam" id="PF05506">
    <property type="entry name" value="PLipase_C_C"/>
    <property type="match status" value="1"/>
</dbReference>
<proteinExistence type="inferred from homology"/>
<keyword evidence="4" id="KW-0134">Cell wall</keyword>
<evidence type="ECO:0000256" key="8">
    <source>
        <dbReference type="ARBA" id="ARBA00048421"/>
    </source>
</evidence>
<dbReference type="EMBL" id="JBIAQY010000008">
    <property type="protein sequence ID" value="MFF3570783.1"/>
    <property type="molecule type" value="Genomic_DNA"/>
</dbReference>
<dbReference type="InterPro" id="IPR017767">
    <property type="entry name" value="PC-PLC"/>
</dbReference>
<evidence type="ECO:0000256" key="4">
    <source>
        <dbReference type="ARBA" id="ARBA00022512"/>
    </source>
</evidence>
<evidence type="ECO:0000256" key="1">
    <source>
        <dbReference type="ARBA" id="ARBA00004191"/>
    </source>
</evidence>
<evidence type="ECO:0000256" key="6">
    <source>
        <dbReference type="ARBA" id="ARBA00022801"/>
    </source>
</evidence>
<sequence>MNRTSGTTRRTVLGGMMGAAGIAGVGALPGRAARASGAPRRGSLADVRHVVILMQENRSFDHYFGTMAGVRGFGDPTALRSSAGRTAAGGAGARFAGRDLGSALSGPAPKHPGTVLAQPDTGSGVGYRLPFRIDTRVVDGQDMSDLKHDWASTHRAWAGGAYDGWVAAKSAMTMGYFTEADIPFHRALAGAFTLCDHYFCSIQGPTTPNRLYHWTGTIDPEGRRGGPATDNPPDYRPVFDWTTYPERLEKAGVSWQVYADDVAGDTDEMFLGDFGDNPLWLFRAYHEALNSADPAVRRLAERANVTGSWPLATDENGRSVDYVLRQFISACRTHTLPQVSWIVAPQGYSEHPAARPVDGEAYVQRVLQALWADPELWRSTVLLINFDENDGLFDHLVPPTAPPGTPGEQLPLTQTGTGVAISADPHGALTPIGLGPRVPMIVVSPWSRGGWVDSQVFDHTSVLRFLEQWTGVREPNISQWRRAVCGDLLSCFDFENPDTSIPSLPDAKALRTEADRTQSKLPAPSPPAKQSVPHQDPGAVKARALPYQPIVWAEVRATSLTVHLANQGRAAIAFQAYAFRPEGGAQVSQIVVEGGAATSREIAWSGNYDVEVYAPNGFRFSAAGGSEEIGVVASAALHGPAQEPVLVVSVRNTTPAEVVFLADGVRIAVLPGATLDLAVPASDGWYDLTLTGAVPAAWSRRFTGHLENGRPSRTW</sequence>
<dbReference type="CDD" id="cd16014">
    <property type="entry name" value="PLC"/>
    <property type="match status" value="1"/>
</dbReference>
<comment type="caution">
    <text evidence="11">The sequence shown here is derived from an EMBL/GenBank/DDBJ whole genome shotgun (WGS) entry which is preliminary data.</text>
</comment>
<evidence type="ECO:0000256" key="3">
    <source>
        <dbReference type="ARBA" id="ARBA00012018"/>
    </source>
</evidence>
<dbReference type="NCBIfam" id="TIGR03396">
    <property type="entry name" value="PC_PLC"/>
    <property type="match status" value="1"/>
</dbReference>
<dbReference type="PANTHER" id="PTHR31956">
    <property type="entry name" value="NON-SPECIFIC PHOSPHOLIPASE C4-RELATED"/>
    <property type="match status" value="1"/>
</dbReference>
<evidence type="ECO:0000256" key="7">
    <source>
        <dbReference type="ARBA" id="ARBA00023026"/>
    </source>
</evidence>
<feature type="domain" description="Bacterial phospholipase C C-terminal" evidence="10">
    <location>
        <begin position="542"/>
        <end position="624"/>
    </location>
</feature>
<dbReference type="InterPro" id="IPR017850">
    <property type="entry name" value="Alkaline_phosphatase_core_sf"/>
</dbReference>
<feature type="region of interest" description="Disordered" evidence="9">
    <location>
        <begin position="502"/>
        <end position="538"/>
    </location>
</feature>
<dbReference type="InterPro" id="IPR008475">
    <property type="entry name" value="PLipase_C_C"/>
</dbReference>
<accession>A0ABW6S3B3</accession>
<keyword evidence="7" id="KW-0843">Virulence</keyword>
<dbReference type="PANTHER" id="PTHR31956:SF1">
    <property type="entry name" value="NON-SPECIFIC PHOSPHOLIPASE C1"/>
    <property type="match status" value="1"/>
</dbReference>
<evidence type="ECO:0000313" key="11">
    <source>
        <dbReference type="EMBL" id="MFF3570783.1"/>
    </source>
</evidence>
<reference evidence="11 12" key="1">
    <citation type="submission" date="2024-10" db="EMBL/GenBank/DDBJ databases">
        <title>The Natural Products Discovery Center: Release of the First 8490 Sequenced Strains for Exploring Actinobacteria Biosynthetic Diversity.</title>
        <authorList>
            <person name="Kalkreuter E."/>
            <person name="Kautsar S.A."/>
            <person name="Yang D."/>
            <person name="Bader C.D."/>
            <person name="Teijaro C.N."/>
            <person name="Fluegel L."/>
            <person name="Davis C.M."/>
            <person name="Simpson J.R."/>
            <person name="Lauterbach L."/>
            <person name="Steele A.D."/>
            <person name="Gui C."/>
            <person name="Meng S."/>
            <person name="Li G."/>
            <person name="Viehrig K."/>
            <person name="Ye F."/>
            <person name="Su P."/>
            <person name="Kiefer A.F."/>
            <person name="Nichols A."/>
            <person name="Cepeda A.J."/>
            <person name="Yan W."/>
            <person name="Fan B."/>
            <person name="Jiang Y."/>
            <person name="Adhikari A."/>
            <person name="Zheng C.-J."/>
            <person name="Schuster L."/>
            <person name="Cowan T.M."/>
            <person name="Smanski M.J."/>
            <person name="Chevrette M.G."/>
            <person name="De Carvalho L.P.S."/>
            <person name="Shen B."/>
        </authorList>
    </citation>
    <scope>NUCLEOTIDE SEQUENCE [LARGE SCALE GENOMIC DNA]</scope>
    <source>
        <strain evidence="11 12">NPDC002593</strain>
    </source>
</reference>
<name>A0ABW6S3B3_9NOCA</name>
<dbReference type="RefSeq" id="WP_040820499.1">
    <property type="nucleotide sequence ID" value="NZ_JBIAQY010000008.1"/>
</dbReference>
<evidence type="ECO:0000256" key="2">
    <source>
        <dbReference type="ARBA" id="ARBA00009717"/>
    </source>
</evidence>
<comment type="catalytic activity">
    <reaction evidence="8">
        <text>a 1,2-diacyl-sn-glycero-3-phosphocholine + H2O = phosphocholine + a 1,2-diacyl-sn-glycerol + H(+)</text>
        <dbReference type="Rhea" id="RHEA:10604"/>
        <dbReference type="ChEBI" id="CHEBI:15377"/>
        <dbReference type="ChEBI" id="CHEBI:15378"/>
        <dbReference type="ChEBI" id="CHEBI:17815"/>
        <dbReference type="ChEBI" id="CHEBI:57643"/>
        <dbReference type="ChEBI" id="CHEBI:295975"/>
        <dbReference type="EC" id="3.1.4.3"/>
    </reaction>
    <physiologicalReaction direction="left-to-right" evidence="8">
        <dbReference type="Rhea" id="RHEA:10605"/>
    </physiologicalReaction>
</comment>
<comment type="similarity">
    <text evidence="2">Belongs to the bacterial phospholipase C family.</text>
</comment>
<dbReference type="InterPro" id="IPR006311">
    <property type="entry name" value="TAT_signal"/>
</dbReference>
<dbReference type="Pfam" id="PF04185">
    <property type="entry name" value="Phosphoesterase"/>
    <property type="match status" value="1"/>
</dbReference>
<evidence type="ECO:0000259" key="10">
    <source>
        <dbReference type="Pfam" id="PF05506"/>
    </source>
</evidence>
<gene>
    <name evidence="11" type="ORF">ACFYXQ_23650</name>
</gene>
<evidence type="ECO:0000256" key="9">
    <source>
        <dbReference type="SAM" id="MobiDB-lite"/>
    </source>
</evidence>